<dbReference type="InterPro" id="IPR006143">
    <property type="entry name" value="RND_pump_MFP"/>
</dbReference>
<dbReference type="RefSeq" id="WP_341400065.1">
    <property type="nucleotide sequence ID" value="NZ_JBBUTI010000011.1"/>
</dbReference>
<evidence type="ECO:0000259" key="3">
    <source>
        <dbReference type="Pfam" id="PF25954"/>
    </source>
</evidence>
<dbReference type="InterPro" id="IPR058792">
    <property type="entry name" value="Beta-barrel_RND_2"/>
</dbReference>
<gene>
    <name evidence="4" type="ORF">AACH00_15445</name>
</gene>
<feature type="domain" description="CusB-like beta-barrel" evidence="3">
    <location>
        <begin position="307"/>
        <end position="379"/>
    </location>
</feature>
<keyword evidence="5" id="KW-1185">Reference proteome</keyword>
<dbReference type="SUPFAM" id="SSF111369">
    <property type="entry name" value="HlyD-like secretion proteins"/>
    <property type="match status" value="1"/>
</dbReference>
<feature type="region of interest" description="Disordered" evidence="2">
    <location>
        <begin position="1"/>
        <end position="50"/>
    </location>
</feature>
<feature type="region of interest" description="Disordered" evidence="2">
    <location>
        <begin position="470"/>
        <end position="499"/>
    </location>
</feature>
<sequence length="499" mass="51634">MPDNPTPATPVSTPAAPAVTAAPANPTTNPPTNPPITTATGAATPPPLHPDQHPRWHWLLARSGRIGTGVVVLAAAAWFGPDLVLGPRVELLTVRQGDLVQTVVASGRVAAPHRVSVGVQITGTVADVPVQEGQTVASGDVLIRLNDTELQATLLQARLNSAQADARLRSLQALQAPLAAQAVLQASATHTQMQRTLLRSRELVAQGFIGQAALDDSLRAERVAAAQLDITKRQWASALPAGTDHQLALTTLALARAGDDAARARLAYAVVRAPASGVLIARAVEPGDVVQPGKVLMLLSPAGSTELVVQIDERNLRLMRTGLTALASADAYPNERFDARLVFINPGVDAERGAVEVKLAVPRPPPTLAQDMTVSVDIEVARRTNAVLIPTAAVHDADTATPWVLRLEGRHARRVAVVPGLRSGSQLQALPGPVGSDDSKDNNNSSAPPLKAGDRLVPVATASIVAGQRLRAAGPASAASSAASAASAVVKTPTQPTAP</sequence>
<accession>A0ABU9C782</accession>
<feature type="compositionally biased region" description="Low complexity" evidence="2">
    <location>
        <begin position="9"/>
        <end position="27"/>
    </location>
</feature>
<dbReference type="Gene3D" id="1.10.287.470">
    <property type="entry name" value="Helix hairpin bin"/>
    <property type="match status" value="1"/>
</dbReference>
<comment type="caution">
    <text evidence="4">The sequence shown here is derived from an EMBL/GenBank/DDBJ whole genome shotgun (WGS) entry which is preliminary data.</text>
</comment>
<dbReference type="EMBL" id="JBBUTI010000011">
    <property type="protein sequence ID" value="MEK8047757.1"/>
    <property type="molecule type" value="Genomic_DNA"/>
</dbReference>
<dbReference type="NCBIfam" id="TIGR01730">
    <property type="entry name" value="RND_mfp"/>
    <property type="match status" value="1"/>
</dbReference>
<dbReference type="Proteomes" id="UP001379945">
    <property type="component" value="Unassembled WGS sequence"/>
</dbReference>
<evidence type="ECO:0000313" key="4">
    <source>
        <dbReference type="EMBL" id="MEK8047757.1"/>
    </source>
</evidence>
<comment type="similarity">
    <text evidence="1">Belongs to the membrane fusion protein (MFP) (TC 8.A.1) family.</text>
</comment>
<dbReference type="Gene3D" id="2.40.420.20">
    <property type="match status" value="1"/>
</dbReference>
<name>A0ABU9C782_9BURK</name>
<dbReference type="Gene3D" id="2.40.30.170">
    <property type="match status" value="1"/>
</dbReference>
<proteinExistence type="inferred from homology"/>
<feature type="region of interest" description="Disordered" evidence="2">
    <location>
        <begin position="426"/>
        <end position="454"/>
    </location>
</feature>
<evidence type="ECO:0000313" key="5">
    <source>
        <dbReference type="Proteomes" id="UP001379945"/>
    </source>
</evidence>
<dbReference type="Pfam" id="PF25954">
    <property type="entry name" value="Beta-barrel_RND_2"/>
    <property type="match status" value="1"/>
</dbReference>
<organism evidence="4 5">
    <name type="scientific">Ideonella margarita</name>
    <dbReference type="NCBI Taxonomy" id="2984191"/>
    <lineage>
        <taxon>Bacteria</taxon>
        <taxon>Pseudomonadati</taxon>
        <taxon>Pseudomonadota</taxon>
        <taxon>Betaproteobacteria</taxon>
        <taxon>Burkholderiales</taxon>
        <taxon>Sphaerotilaceae</taxon>
        <taxon>Ideonella</taxon>
    </lineage>
</organism>
<protein>
    <submittedName>
        <fullName evidence="4">Efflux RND transporter periplasmic adaptor subunit</fullName>
    </submittedName>
</protein>
<dbReference type="PANTHER" id="PTHR30469:SF15">
    <property type="entry name" value="HLYD FAMILY OF SECRETION PROTEINS"/>
    <property type="match status" value="1"/>
</dbReference>
<evidence type="ECO:0000256" key="2">
    <source>
        <dbReference type="SAM" id="MobiDB-lite"/>
    </source>
</evidence>
<evidence type="ECO:0000256" key="1">
    <source>
        <dbReference type="ARBA" id="ARBA00009477"/>
    </source>
</evidence>
<dbReference type="PANTHER" id="PTHR30469">
    <property type="entry name" value="MULTIDRUG RESISTANCE PROTEIN MDTA"/>
    <property type="match status" value="1"/>
</dbReference>
<dbReference type="Gene3D" id="2.40.50.100">
    <property type="match status" value="1"/>
</dbReference>
<reference evidence="4 5" key="1">
    <citation type="submission" date="2024-04" db="EMBL/GenBank/DDBJ databases">
        <title>Novel species of the genus Ideonella isolated from streams.</title>
        <authorList>
            <person name="Lu H."/>
        </authorList>
    </citation>
    <scope>NUCLEOTIDE SEQUENCE [LARGE SCALE GENOMIC DNA]</scope>
    <source>
        <strain evidence="4 5">LYT19W</strain>
    </source>
</reference>
<feature type="compositionally biased region" description="Low complexity" evidence="2">
    <location>
        <begin position="472"/>
        <end position="488"/>
    </location>
</feature>